<reference evidence="2" key="1">
    <citation type="submission" date="2021-03" db="EMBL/GenBank/DDBJ databases">
        <authorList>
            <person name="Tagirdzhanova G."/>
        </authorList>
    </citation>
    <scope>NUCLEOTIDE SEQUENCE</scope>
</reference>
<feature type="signal peptide" evidence="1">
    <location>
        <begin position="1"/>
        <end position="21"/>
    </location>
</feature>
<accession>A0A8H3FCA9</accession>
<gene>
    <name evidence="2" type="ORF">HETSPECPRED_005306</name>
</gene>
<comment type="caution">
    <text evidence="2">The sequence shown here is derived from an EMBL/GenBank/DDBJ whole genome shotgun (WGS) entry which is preliminary data.</text>
</comment>
<keyword evidence="3" id="KW-1185">Reference proteome</keyword>
<evidence type="ECO:0000313" key="3">
    <source>
        <dbReference type="Proteomes" id="UP000664521"/>
    </source>
</evidence>
<evidence type="ECO:0000313" key="2">
    <source>
        <dbReference type="EMBL" id="CAF9923366.1"/>
    </source>
</evidence>
<dbReference type="AlphaFoldDB" id="A0A8H3FCA9"/>
<protein>
    <submittedName>
        <fullName evidence="2">Uncharacterized protein</fullName>
    </submittedName>
</protein>
<keyword evidence="1" id="KW-0732">Signal</keyword>
<feature type="chain" id="PRO_5034851885" evidence="1">
    <location>
        <begin position="22"/>
        <end position="229"/>
    </location>
</feature>
<evidence type="ECO:0000256" key="1">
    <source>
        <dbReference type="SAM" id="SignalP"/>
    </source>
</evidence>
<dbReference type="Proteomes" id="UP000664521">
    <property type="component" value="Unassembled WGS sequence"/>
</dbReference>
<organism evidence="2 3">
    <name type="scientific">Heterodermia speciosa</name>
    <dbReference type="NCBI Taxonomy" id="116794"/>
    <lineage>
        <taxon>Eukaryota</taxon>
        <taxon>Fungi</taxon>
        <taxon>Dikarya</taxon>
        <taxon>Ascomycota</taxon>
        <taxon>Pezizomycotina</taxon>
        <taxon>Lecanoromycetes</taxon>
        <taxon>OSLEUM clade</taxon>
        <taxon>Lecanoromycetidae</taxon>
        <taxon>Caliciales</taxon>
        <taxon>Physciaceae</taxon>
        <taxon>Heterodermia</taxon>
    </lineage>
</organism>
<dbReference type="EMBL" id="CAJPDS010000033">
    <property type="protein sequence ID" value="CAF9923366.1"/>
    <property type="molecule type" value="Genomic_DNA"/>
</dbReference>
<name>A0A8H3FCA9_9LECA</name>
<sequence length="229" mass="23623">MKVPAAAPVLVAALGAEVALAAPVVADDLLNGVADVNLMEPVDIVPEISQGPSLNGKSVTHVPIPVSVDIGTVTTTGVEARDEDETPCIAEANCAGISPPKVTTATIIPATPLPTSTPTYTHSSTIIPVGVTHTLVTGPFPNYPLTESAYCWQADNGQVHCAWTAVEPESNPNTKHARRTVQTAAPEPVAGSLLEREVGAVPTTLATVGVKVRAEEGVERETQFAKDAA</sequence>
<proteinExistence type="predicted"/>